<name>A0A3E2GV63_SCYLI</name>
<organism evidence="2 3">
    <name type="scientific">Scytalidium lignicola</name>
    <name type="common">Hyphomycete</name>
    <dbReference type="NCBI Taxonomy" id="5539"/>
    <lineage>
        <taxon>Eukaryota</taxon>
        <taxon>Fungi</taxon>
        <taxon>Dikarya</taxon>
        <taxon>Ascomycota</taxon>
        <taxon>Pezizomycotina</taxon>
        <taxon>Leotiomycetes</taxon>
        <taxon>Leotiomycetes incertae sedis</taxon>
        <taxon>Scytalidium</taxon>
    </lineage>
</organism>
<protein>
    <submittedName>
        <fullName evidence="2">Uncharacterized protein</fullName>
    </submittedName>
</protein>
<dbReference type="AlphaFoldDB" id="A0A3E2GV63"/>
<evidence type="ECO:0000313" key="3">
    <source>
        <dbReference type="Proteomes" id="UP000258309"/>
    </source>
</evidence>
<dbReference type="PANTHER" id="PTHR38791">
    <property type="entry name" value="ZN(II)2CYS6 TRANSCRIPTION FACTOR (EUROFUNG)-RELATED-RELATED"/>
    <property type="match status" value="1"/>
</dbReference>
<feature type="non-terminal residue" evidence="2">
    <location>
        <position position="444"/>
    </location>
</feature>
<gene>
    <name evidence="2" type="ORF">B7463_g11370</name>
</gene>
<accession>A0A3E2GV63</accession>
<dbReference type="EMBL" id="NCSJ02000380">
    <property type="protein sequence ID" value="RFU24968.1"/>
    <property type="molecule type" value="Genomic_DNA"/>
</dbReference>
<reference evidence="2 3" key="1">
    <citation type="submission" date="2018-05" db="EMBL/GenBank/DDBJ databases">
        <title>Draft genome sequence of Scytalidium lignicola DSM 105466, a ubiquitous saprotrophic fungus.</title>
        <authorList>
            <person name="Buettner E."/>
            <person name="Gebauer A.M."/>
            <person name="Hofrichter M."/>
            <person name="Liers C."/>
            <person name="Kellner H."/>
        </authorList>
    </citation>
    <scope>NUCLEOTIDE SEQUENCE [LARGE SCALE GENOMIC DNA]</scope>
    <source>
        <strain evidence="2 3">DSM 105466</strain>
    </source>
</reference>
<evidence type="ECO:0000256" key="1">
    <source>
        <dbReference type="SAM" id="MobiDB-lite"/>
    </source>
</evidence>
<keyword evidence="3" id="KW-1185">Reference proteome</keyword>
<dbReference type="InterPro" id="IPR053175">
    <property type="entry name" value="DHMBA_Reg_Transcription_Factor"/>
</dbReference>
<comment type="caution">
    <text evidence="2">The sequence shown here is derived from an EMBL/GenBank/DDBJ whole genome shotgun (WGS) entry which is preliminary data.</text>
</comment>
<dbReference type="PANTHER" id="PTHR38791:SF12">
    <property type="entry name" value="TRANSCRIPTION FACTOR DOMAIN-CONTAINING PROTEIN-RELATED"/>
    <property type="match status" value="1"/>
</dbReference>
<feature type="non-terminal residue" evidence="2">
    <location>
        <position position="1"/>
    </location>
</feature>
<feature type="region of interest" description="Disordered" evidence="1">
    <location>
        <begin position="1"/>
        <end position="22"/>
    </location>
</feature>
<dbReference type="Proteomes" id="UP000258309">
    <property type="component" value="Unassembled WGS sequence"/>
</dbReference>
<evidence type="ECO:0000313" key="2">
    <source>
        <dbReference type="EMBL" id="RFU24968.1"/>
    </source>
</evidence>
<dbReference type="OrthoDB" id="4491390at2759"/>
<proteinExistence type="predicted"/>
<sequence length="444" mass="50174">MNQVAEAKVRSRTTRARGRSSDETYTPIMNFNQLRSPVTLFRCRICSHIPVLQDLPPQRPLNTNWHEASLGRFFNDWIIRSNIPLGTFGFIQELFNQPNCRPYLKEAVEAVAFVNQSNQMNIAWLAVDGRRAYCNSIGLVQEALKDDVEARTDDCMATLILYGLLTSEAILLIYNHSINRATLRCLVTNKPPAKEAERWLHDIGLDDIANQLAKCNLKTVRLCADAQNLFNSKTQDEYWILGLLNVLKNAILVDIVCQDWSNSVSGIWRYRTMRTSSNPDLCAQCNGTAMEQRTDPTFVYHDIMAAGIWNNYRSARIHLHEVLLHCSALLELHPSAAALALDHGYTQSESHTIISKMISEICSSVSFCLGKIDSEGKPTTKENRKAVCGYLLIWPLFMAKNSCTTGSERFTWITDILREIATEGGLRGAFQLIDKPKKTNWDLG</sequence>